<dbReference type="AlphaFoldDB" id="A0A068R392"/>
<dbReference type="EMBL" id="FO704551">
    <property type="protein sequence ID" value="CDG21381.1"/>
    <property type="molecule type" value="Genomic_DNA"/>
</dbReference>
<organism evidence="1 2">
    <name type="scientific">Xenorhabdus poinarii G6</name>
    <dbReference type="NCBI Taxonomy" id="1354304"/>
    <lineage>
        <taxon>Bacteria</taxon>
        <taxon>Pseudomonadati</taxon>
        <taxon>Pseudomonadota</taxon>
        <taxon>Gammaproteobacteria</taxon>
        <taxon>Enterobacterales</taxon>
        <taxon>Morganellaceae</taxon>
        <taxon>Xenorhabdus</taxon>
    </lineage>
</organism>
<evidence type="ECO:0000313" key="2">
    <source>
        <dbReference type="Proteomes" id="UP000032735"/>
    </source>
</evidence>
<proteinExistence type="predicted"/>
<dbReference type="STRING" id="1354304.XPG1_1726"/>
<evidence type="ECO:0000313" key="1">
    <source>
        <dbReference type="EMBL" id="CDG21381.1"/>
    </source>
</evidence>
<gene>
    <name evidence="1" type="ORF">XPG1_1726</name>
</gene>
<dbReference type="HOGENOM" id="CLU_3428458_0_0_6"/>
<reference evidence="1 2" key="1">
    <citation type="submission" date="2013-07" db="EMBL/GenBank/DDBJ databases">
        <authorList>
            <person name="Genoscope - CEA"/>
        </authorList>
    </citation>
    <scope>NUCLEOTIDE SEQUENCE [LARGE SCALE GENOMIC DNA]</scope>
    <source>
        <strain evidence="1 2">G6</strain>
    </source>
</reference>
<dbReference type="Proteomes" id="UP000032735">
    <property type="component" value="Chromosome"/>
</dbReference>
<accession>A0A068R392</accession>
<dbReference type="KEGG" id="xpo:XPG1_1726"/>
<protein>
    <submittedName>
        <fullName evidence="1">Uncharacterized protein</fullName>
    </submittedName>
</protein>
<sequence length="20" mass="2171">MIRTTHVMCKLLGCPVILAA</sequence>
<keyword evidence="2" id="KW-1185">Reference proteome</keyword>
<name>A0A068R392_9GAMM</name>